<dbReference type="EMBL" id="LDJR01000006">
    <property type="protein sequence ID" value="OAK75803.1"/>
    <property type="molecule type" value="Genomic_DNA"/>
</dbReference>
<evidence type="ECO:0000313" key="8">
    <source>
        <dbReference type="EMBL" id="OAK75829.1"/>
    </source>
</evidence>
<reference evidence="8 11" key="1">
    <citation type="submission" date="2015-05" db="EMBL/GenBank/DDBJ databases">
        <title>Comparison of genome.</title>
        <authorList>
            <person name="Zheng Z."/>
            <person name="Sun M."/>
        </authorList>
    </citation>
    <scope>NUCLEOTIDE SEQUENCE [LARGE SCALE GENOMIC DNA]</scope>
    <source>
        <strain evidence="8 11">G25-74</strain>
    </source>
</reference>
<evidence type="ECO:0000313" key="7">
    <source>
        <dbReference type="EMBL" id="OAK75804.1"/>
    </source>
</evidence>
<dbReference type="STRING" id="217031.ABB05_00025"/>
<dbReference type="Proteomes" id="UP000077881">
    <property type="component" value="Unassembled WGS sequence"/>
</dbReference>
<evidence type="ECO:0000313" key="5">
    <source>
        <dbReference type="EMBL" id="OAK75795.1"/>
    </source>
</evidence>
<accession>A0A178A7R4</accession>
<dbReference type="InterPro" id="IPR051083">
    <property type="entry name" value="GrpII_Intron_Splice-Mob/Def"/>
</dbReference>
<dbReference type="AlphaFoldDB" id="A0A178A7R4"/>
<evidence type="ECO:0000313" key="9">
    <source>
        <dbReference type="EMBL" id="OAK75857.1"/>
    </source>
</evidence>
<evidence type="ECO:0000313" key="6">
    <source>
        <dbReference type="EMBL" id="OAK75803.1"/>
    </source>
</evidence>
<dbReference type="EMBL" id="LDJR01000006">
    <property type="protein sequence ID" value="OAK75804.1"/>
    <property type="molecule type" value="Genomic_DNA"/>
</dbReference>
<proteinExistence type="predicted"/>
<dbReference type="SUPFAM" id="SSF56672">
    <property type="entry name" value="DNA/RNA polymerases"/>
    <property type="match status" value="1"/>
</dbReference>
<name>A0A178A7R4_9BACI</name>
<keyword evidence="11" id="KW-1185">Reference proteome</keyword>
<dbReference type="InterPro" id="IPR043502">
    <property type="entry name" value="DNA/RNA_pol_sf"/>
</dbReference>
<dbReference type="EMBL" id="LDJR01000034">
    <property type="protein sequence ID" value="OAK72705.1"/>
    <property type="molecule type" value="Genomic_DNA"/>
</dbReference>
<comment type="caution">
    <text evidence="8">The sequence shown here is derived from an EMBL/GenBank/DDBJ whole genome shotgun (WGS) entry which is preliminary data.</text>
</comment>
<dbReference type="EMBL" id="LDJR01000045">
    <property type="protein sequence ID" value="OAK71440.1"/>
    <property type="molecule type" value="Genomic_DNA"/>
</dbReference>
<evidence type="ECO:0000313" key="4">
    <source>
        <dbReference type="EMBL" id="OAK73560.1"/>
    </source>
</evidence>
<dbReference type="EMBL" id="LDJR01000003">
    <property type="protein sequence ID" value="OAK75876.1"/>
    <property type="molecule type" value="Genomic_DNA"/>
</dbReference>
<evidence type="ECO:0000313" key="10">
    <source>
        <dbReference type="EMBL" id="OAK75876.1"/>
    </source>
</evidence>
<feature type="non-terminal residue" evidence="8">
    <location>
        <position position="116"/>
    </location>
</feature>
<evidence type="ECO:0000313" key="3">
    <source>
        <dbReference type="EMBL" id="OAK72705.1"/>
    </source>
</evidence>
<organism evidence="8 11">
    <name type="scientific">Lederbergia galactosidilytica</name>
    <dbReference type="NCBI Taxonomy" id="217031"/>
    <lineage>
        <taxon>Bacteria</taxon>
        <taxon>Bacillati</taxon>
        <taxon>Bacillota</taxon>
        <taxon>Bacilli</taxon>
        <taxon>Bacillales</taxon>
        <taxon>Bacillaceae</taxon>
        <taxon>Lederbergia</taxon>
    </lineage>
</organism>
<dbReference type="EMBL" id="LDJR01000007">
    <property type="protein sequence ID" value="OAK75795.1"/>
    <property type="molecule type" value="Genomic_DNA"/>
</dbReference>
<dbReference type="EMBL" id="LDJR01000031">
    <property type="protein sequence ID" value="OAK73560.1"/>
    <property type="molecule type" value="Genomic_DNA"/>
</dbReference>
<evidence type="ECO:0000313" key="2">
    <source>
        <dbReference type="EMBL" id="OAK71440.1"/>
    </source>
</evidence>
<dbReference type="EMBL" id="LDJR01000005">
    <property type="protein sequence ID" value="OAK75829.1"/>
    <property type="molecule type" value="Genomic_DNA"/>
</dbReference>
<evidence type="ECO:0000313" key="1">
    <source>
        <dbReference type="EMBL" id="OAK70208.1"/>
    </source>
</evidence>
<protein>
    <submittedName>
        <fullName evidence="8">DNA polymerase</fullName>
    </submittedName>
</protein>
<dbReference type="PANTHER" id="PTHR34047:SF8">
    <property type="entry name" value="PROTEIN YKFC"/>
    <property type="match status" value="1"/>
</dbReference>
<dbReference type="EMBL" id="LDJR01000004">
    <property type="protein sequence ID" value="OAK75857.1"/>
    <property type="molecule type" value="Genomic_DNA"/>
</dbReference>
<dbReference type="PANTHER" id="PTHR34047">
    <property type="entry name" value="NUCLEAR INTRON MATURASE 1, MITOCHONDRIAL-RELATED"/>
    <property type="match status" value="1"/>
</dbReference>
<evidence type="ECO:0000313" key="11">
    <source>
        <dbReference type="Proteomes" id="UP000077881"/>
    </source>
</evidence>
<dbReference type="EMBL" id="LDJR01000051">
    <property type="protein sequence ID" value="OAK70208.1"/>
    <property type="molecule type" value="Genomic_DNA"/>
</dbReference>
<gene>
    <name evidence="10" type="ORF">ABB05_00025</name>
    <name evidence="9" type="ORF">ABB05_00120</name>
    <name evidence="8" type="ORF">ABB05_00260</name>
    <name evidence="6" type="ORF">ABB05_00415</name>
    <name evidence="7" type="ORF">ABB05_00450</name>
    <name evidence="5" type="ORF">ABB05_00455</name>
    <name evidence="4" type="ORF">ABB05_06895</name>
    <name evidence="3" type="ORF">ABB05_07575</name>
    <name evidence="2" type="ORF">ABB05_10700</name>
    <name evidence="1" type="ORF">ABB05_12675</name>
</gene>
<sequence length="116" mass="13124">METEEYAGACSPVFTEMEQRDGIDLIEKIVDINNLFNACKKVRANKGAPGVDEMTVDELLGHVAKYRTQLIRKLKDGSYEPLPVKRVEIPKLDGSMRKLGIPCVRDRMVQQAIYQV</sequence>